<dbReference type="STRING" id="1108044.GOOTI_008_00090"/>
<evidence type="ECO:0000313" key="6">
    <source>
        <dbReference type="Proteomes" id="UP000005038"/>
    </source>
</evidence>
<dbReference type="InterPro" id="IPR025751">
    <property type="entry name" value="RsbRD_N_dom"/>
</dbReference>
<dbReference type="Proteomes" id="UP000005038">
    <property type="component" value="Unassembled WGS sequence"/>
</dbReference>
<feature type="domain" description="RsbT co-antagonist protein RsbRD N-terminal" evidence="3">
    <location>
        <begin position="29"/>
        <end position="161"/>
    </location>
</feature>
<dbReference type="Gene3D" id="1.10.10.2840">
    <property type="entry name" value="PucR C-terminal helix-turn-helix domain"/>
    <property type="match status" value="1"/>
</dbReference>
<feature type="domain" description="PucR C-terminal helix-turn-helix" evidence="2">
    <location>
        <begin position="338"/>
        <end position="390"/>
    </location>
</feature>
<dbReference type="InterPro" id="IPR051448">
    <property type="entry name" value="CdaR-like_regulators"/>
</dbReference>
<proteinExistence type="inferred from homology"/>
<comment type="similarity">
    <text evidence="1">Belongs to the CdaR family.</text>
</comment>
<organism evidence="5 6">
    <name type="scientific">Gordonia otitidis (strain DSM 44809 / CCUG 52243 / JCM 12355 / NBRC 100426 / IFM 10032)</name>
    <dbReference type="NCBI Taxonomy" id="1108044"/>
    <lineage>
        <taxon>Bacteria</taxon>
        <taxon>Bacillati</taxon>
        <taxon>Actinomycetota</taxon>
        <taxon>Actinomycetes</taxon>
        <taxon>Mycobacteriales</taxon>
        <taxon>Gordoniaceae</taxon>
        <taxon>Gordonia</taxon>
    </lineage>
</organism>
<evidence type="ECO:0000313" key="5">
    <source>
        <dbReference type="EMBL" id="GAB32466.1"/>
    </source>
</evidence>
<dbReference type="RefSeq" id="WP_007236734.1">
    <property type="nucleotide sequence ID" value="NZ_BAFB01000008.1"/>
</dbReference>
<evidence type="ECO:0000259" key="2">
    <source>
        <dbReference type="Pfam" id="PF13556"/>
    </source>
</evidence>
<dbReference type="EMBL" id="BAFB01000008">
    <property type="protein sequence ID" value="GAB32466.1"/>
    <property type="molecule type" value="Genomic_DNA"/>
</dbReference>
<dbReference type="PANTHER" id="PTHR33744">
    <property type="entry name" value="CARBOHYDRATE DIACID REGULATOR"/>
    <property type="match status" value="1"/>
</dbReference>
<dbReference type="InterPro" id="IPR041522">
    <property type="entry name" value="CdaR_GGDEF"/>
</dbReference>
<dbReference type="AlphaFoldDB" id="H5TG58"/>
<name>H5TG58_GORO1</name>
<feature type="domain" description="CdaR GGDEF-like" evidence="4">
    <location>
        <begin position="181"/>
        <end position="290"/>
    </location>
</feature>
<sequence length="400" mass="43473">MTEIVDWLQGFVVDQQSPTAVTDWVSTTADAIIGDVELPDDIRPILIAAIEEHWLAFLGGVAVDDAGATELVPAAGDLSVQIARHHLGLPVLLKIYQSAQEASWDFAVDVVGHAPPDLDHESLLVWFWTKANRWFATSVELSVALYQEEVDRIRRRGDARRYELVADVLAGRSVGSTELSAELGGHPIAGVAQVAVIAHAMDADSIEGLEPALVRLASSIAGARLAVVRPGGRELWGWLAVRTTIDSVDSFEWNSRGTDPAQIRFAIGEPANGIDGFVRSHRDARAAQRVALAPRRSSAVTTYEDVAALTLLTHDPDAAERFARTVLRGLAATELAELRDTVRHVLTTADSADQVAKSLGIHKNTVRYRTQQAERLLGHPIRERAGDLVLALDYFTAFLT</sequence>
<dbReference type="Pfam" id="PF14361">
    <property type="entry name" value="RsbRD_N"/>
    <property type="match status" value="1"/>
</dbReference>
<dbReference type="InterPro" id="IPR042070">
    <property type="entry name" value="PucR_C-HTH_sf"/>
</dbReference>
<gene>
    <name evidence="5" type="ORF">GOOTI_008_00090</name>
</gene>
<dbReference type="Pfam" id="PF17853">
    <property type="entry name" value="GGDEF_2"/>
    <property type="match status" value="1"/>
</dbReference>
<comment type="caution">
    <text evidence="5">The sequence shown here is derived from an EMBL/GenBank/DDBJ whole genome shotgun (WGS) entry which is preliminary data.</text>
</comment>
<accession>H5TG58</accession>
<dbReference type="OrthoDB" id="3663486at2"/>
<dbReference type="InterPro" id="IPR025736">
    <property type="entry name" value="PucR_C-HTH_dom"/>
</dbReference>
<reference evidence="5" key="1">
    <citation type="submission" date="2012-02" db="EMBL/GenBank/DDBJ databases">
        <title>Whole genome shotgun sequence of Gordonia otitidis NBRC 100426.</title>
        <authorList>
            <person name="Yoshida I."/>
            <person name="Hosoyama A."/>
            <person name="Tsuchikane K."/>
            <person name="Katsumata H."/>
            <person name="Yamazaki S."/>
            <person name="Fujita N."/>
        </authorList>
    </citation>
    <scope>NUCLEOTIDE SEQUENCE [LARGE SCALE GENOMIC DNA]</scope>
    <source>
        <strain evidence="5">NBRC 100426</strain>
    </source>
</reference>
<keyword evidence="6" id="KW-1185">Reference proteome</keyword>
<evidence type="ECO:0000259" key="3">
    <source>
        <dbReference type="Pfam" id="PF14361"/>
    </source>
</evidence>
<protein>
    <submittedName>
        <fullName evidence="5">CdaR family transcriptional regulator</fullName>
    </submittedName>
</protein>
<dbReference type="PANTHER" id="PTHR33744:SF1">
    <property type="entry name" value="DNA-BINDING TRANSCRIPTIONAL ACTIVATOR ADER"/>
    <property type="match status" value="1"/>
</dbReference>
<evidence type="ECO:0000259" key="4">
    <source>
        <dbReference type="Pfam" id="PF17853"/>
    </source>
</evidence>
<dbReference type="Pfam" id="PF13556">
    <property type="entry name" value="HTH_30"/>
    <property type="match status" value="1"/>
</dbReference>
<evidence type="ECO:0000256" key="1">
    <source>
        <dbReference type="ARBA" id="ARBA00006754"/>
    </source>
</evidence>